<keyword evidence="6 11" id="KW-1133">Transmembrane helix</keyword>
<proteinExistence type="inferred from homology"/>
<evidence type="ECO:0000256" key="11">
    <source>
        <dbReference type="RuleBase" id="RU363000"/>
    </source>
</evidence>
<dbReference type="GO" id="GO:0061617">
    <property type="term" value="C:MICOS complex"/>
    <property type="evidence" value="ECO:0007669"/>
    <property type="project" value="TreeGrafter"/>
</dbReference>
<keyword evidence="9 11" id="KW-0472">Membrane</keyword>
<protein>
    <recommendedName>
        <fullName evidence="3 11">MICOS complex subunit MIC60</fullName>
    </recommendedName>
    <alternativeName>
        <fullName evidence="11">Mitofilin</fullName>
    </alternativeName>
</protein>
<evidence type="ECO:0000256" key="7">
    <source>
        <dbReference type="ARBA" id="ARBA00023054"/>
    </source>
</evidence>
<evidence type="ECO:0000256" key="3">
    <source>
        <dbReference type="ARBA" id="ARBA00018116"/>
    </source>
</evidence>
<evidence type="ECO:0000256" key="1">
    <source>
        <dbReference type="ARBA" id="ARBA00004434"/>
    </source>
</evidence>
<evidence type="ECO:0000256" key="12">
    <source>
        <dbReference type="SAM" id="MobiDB-lite"/>
    </source>
</evidence>
<organism evidence="13 14">
    <name type="scientific">Trametes pubescens</name>
    <name type="common">White-rot fungus</name>
    <dbReference type="NCBI Taxonomy" id="154538"/>
    <lineage>
        <taxon>Eukaryota</taxon>
        <taxon>Fungi</taxon>
        <taxon>Dikarya</taxon>
        <taxon>Basidiomycota</taxon>
        <taxon>Agaricomycotina</taxon>
        <taxon>Agaricomycetes</taxon>
        <taxon>Polyporales</taxon>
        <taxon>Polyporaceae</taxon>
        <taxon>Trametes</taxon>
    </lineage>
</organism>
<dbReference type="Proteomes" id="UP000184267">
    <property type="component" value="Unassembled WGS sequence"/>
</dbReference>
<feature type="compositionally biased region" description="Polar residues" evidence="12">
    <location>
        <begin position="1119"/>
        <end position="1129"/>
    </location>
</feature>
<evidence type="ECO:0000313" key="13">
    <source>
        <dbReference type="EMBL" id="OJT02456.1"/>
    </source>
</evidence>
<dbReference type="PANTHER" id="PTHR15415:SF7">
    <property type="entry name" value="MICOS COMPLEX SUBUNIT MIC60"/>
    <property type="match status" value="1"/>
</dbReference>
<feature type="compositionally biased region" description="Polar residues" evidence="12">
    <location>
        <begin position="248"/>
        <end position="260"/>
    </location>
</feature>
<evidence type="ECO:0000256" key="8">
    <source>
        <dbReference type="ARBA" id="ARBA00023128"/>
    </source>
</evidence>
<dbReference type="AlphaFoldDB" id="A0A1M2V4M7"/>
<evidence type="ECO:0000313" key="14">
    <source>
        <dbReference type="Proteomes" id="UP000184267"/>
    </source>
</evidence>
<keyword evidence="4 11" id="KW-0812">Transmembrane</keyword>
<dbReference type="Pfam" id="PF09731">
    <property type="entry name" value="Mitofilin"/>
    <property type="match status" value="1"/>
</dbReference>
<keyword evidence="5 11" id="KW-0999">Mitochondrion inner membrane</keyword>
<evidence type="ECO:0000256" key="6">
    <source>
        <dbReference type="ARBA" id="ARBA00022989"/>
    </source>
</evidence>
<comment type="subcellular location">
    <subcellularLocation>
        <location evidence="1 11">Mitochondrion inner membrane</location>
        <topology evidence="1 11">Single-pass membrane protein</topology>
    </subcellularLocation>
</comment>
<feature type="compositionally biased region" description="Basic and acidic residues" evidence="12">
    <location>
        <begin position="313"/>
        <end position="324"/>
    </location>
</feature>
<keyword evidence="8 11" id="KW-0496">Mitochondrion</keyword>
<evidence type="ECO:0000256" key="10">
    <source>
        <dbReference type="ARBA" id="ARBA00025571"/>
    </source>
</evidence>
<evidence type="ECO:0000256" key="4">
    <source>
        <dbReference type="ARBA" id="ARBA00022692"/>
    </source>
</evidence>
<evidence type="ECO:0000256" key="2">
    <source>
        <dbReference type="ARBA" id="ARBA00010877"/>
    </source>
</evidence>
<evidence type="ECO:0000256" key="9">
    <source>
        <dbReference type="ARBA" id="ARBA00023136"/>
    </source>
</evidence>
<name>A0A1M2V4M7_TRAPU</name>
<feature type="region of interest" description="Disordered" evidence="12">
    <location>
        <begin position="1"/>
        <end position="30"/>
    </location>
</feature>
<gene>
    <name evidence="13" type="ORF">TRAPUB_7023</name>
</gene>
<feature type="region of interest" description="Disordered" evidence="12">
    <location>
        <begin position="247"/>
        <end position="334"/>
    </location>
</feature>
<feature type="transmembrane region" description="Helical" evidence="11">
    <location>
        <begin position="87"/>
        <end position="107"/>
    </location>
</feature>
<comment type="caution">
    <text evidence="13">The sequence shown here is derived from an EMBL/GenBank/DDBJ whole genome shotgun (WGS) entry which is preliminary data.</text>
</comment>
<feature type="compositionally biased region" description="Basic and acidic residues" evidence="12">
    <location>
        <begin position="271"/>
        <end position="281"/>
    </location>
</feature>
<feature type="region of interest" description="Disordered" evidence="12">
    <location>
        <begin position="172"/>
        <end position="216"/>
    </location>
</feature>
<evidence type="ECO:0000256" key="5">
    <source>
        <dbReference type="ARBA" id="ARBA00022792"/>
    </source>
</evidence>
<feature type="compositionally biased region" description="Pro residues" evidence="12">
    <location>
        <begin position="295"/>
        <end position="312"/>
    </location>
</feature>
<dbReference type="EMBL" id="MNAD01001670">
    <property type="protein sequence ID" value="OJT02456.1"/>
    <property type="molecule type" value="Genomic_DNA"/>
</dbReference>
<dbReference type="STRING" id="154538.A0A1M2V4M7"/>
<comment type="similarity">
    <text evidence="2 11">Belongs to the MICOS complex subunit Mic60 family.</text>
</comment>
<comment type="subunit">
    <text evidence="11">Component of the mitochondrial contact site and cristae organizing system (MICOS) complex.</text>
</comment>
<dbReference type="OrthoDB" id="10261039at2759"/>
<comment type="function">
    <text evidence="10">Component of the MICOS complex, a large protein complex of the mitochondrial inner membrane that plays crucial roles in the maintenance of crista junctions, inner membrane architecture, and formation of contact sites to the outer membrane. Plays a role in keeping cristae membranes connected to the inner boundary membrane. Also promotes protein import via the mitochondrial intermembrane space assembly (MIA) pathway.</text>
</comment>
<keyword evidence="7" id="KW-0175">Coiled coil</keyword>
<feature type="region of interest" description="Disordered" evidence="12">
    <location>
        <begin position="1082"/>
        <end position="1129"/>
    </location>
</feature>
<dbReference type="InterPro" id="IPR019133">
    <property type="entry name" value="MIC60"/>
</dbReference>
<accession>A0A1M2V4M7</accession>
<sequence>MLPGKSRFPPGDGDLDLRARRSTHSPPSLGRCPLLSRRACYVHYPSRGQWVRPLGGHRFGSSVDEQRFATEPAPAPPKKKKGIVRRLVLYSVAGVSTYYVGSAFVSFQVPAYRDFFVEQVPLGASFLQYAEDHEWDTLTINDVLDSGKNAIVMSREYFDKLMAQLDPEKAKEALEKTKASASQAAEETRDRLRSMSKNVKTTVEKTQGKVQDQGSKAAAIAKHQSVQFSEGVEDLIRKAEAALADKSAVTNLPDATTTPEQPAGSPPDATPPHDNDAKETSVRSTVYDAPLPVGFEPPPGYSRPAPPKPAPKAKPESSSEKKSEPAPAPPPEPLPLIAPAVAELSRSEPVIAQLATVIDDLASYLNTNPTAADKARDILDTAKIDLTQLASRFDEVRETERKKLEASLDEQARECMQSLMELEMSAQDKLDTQEESFQKFFEQERAKMIHEYRQKLNSELQTQSEIINERLRNEVVAQGIELQRRWIREIKVRVEQERGGRLAKLDEIATSLKRLERVALDNSSYLDENIRVHALWSALRAVHHTIDASERKPFREELRALRHVAAAREDPVVAAALETLEASEVPDIGVEPLADLTTWFTSSVAPRVSSVALVPDQNAGVLSYLASNLFSSFRFQRHGLVEGSDVLSVLARAEHHLNEKDLDSAARELNQLRGPAKTLLSDWLDAARRRLEVLQALQCPSHRPYSEKSSLDSTAEDDYGQVTKAETPVPASEESGEPENISSKPLPSWERPTYAYEPWTGPVPPWFRVPSFMPENIKDTDWVDLSNSYFKVDERRGSSPSLVYSSRRASPFRRTPEIAPFPPHTHGFFYWTCAQGVPGLRAEIRFRIIDKKAAQWFAFGRDLLDMYRLPWRLSVLSLTAHRSFDWAVDQLLREDLLCFAEVERYRRYMEYGAVRVRIPHVLQPVDAGDGALFGYDFGTSFPANAWVIGKRFVHRIGLRTFFRTDNAAPPRSRSAIFSIEPQHDPRKPRIYAYALRCHKIVEPLVYTPPSKRITFSPLSSPSEEIVALRAYLLWKSSPPGAHWWREETLPGPPHCEIDEGELVSVAGKPLLWARVYRWPPRGGQDKVGEGMDEVDEGTTGQDSVHDDRQGDADPELGTPRSTVDGGSTT</sequence>
<reference evidence="13 14" key="1">
    <citation type="submission" date="2016-10" db="EMBL/GenBank/DDBJ databases">
        <title>Genome sequence of the basidiomycete white-rot fungus Trametes pubescens.</title>
        <authorList>
            <person name="Makela M.R."/>
            <person name="Granchi Z."/>
            <person name="Peng M."/>
            <person name="De Vries R.P."/>
            <person name="Grigoriev I."/>
            <person name="Riley R."/>
            <person name="Hilden K."/>
        </authorList>
    </citation>
    <scope>NUCLEOTIDE SEQUENCE [LARGE SCALE GENOMIC DNA]</scope>
    <source>
        <strain evidence="13 14">FBCC735</strain>
    </source>
</reference>
<dbReference type="GO" id="GO:0042407">
    <property type="term" value="P:cristae formation"/>
    <property type="evidence" value="ECO:0007669"/>
    <property type="project" value="TreeGrafter"/>
</dbReference>
<keyword evidence="14" id="KW-1185">Reference proteome</keyword>
<dbReference type="PANTHER" id="PTHR15415">
    <property type="entry name" value="MITOFILIN"/>
    <property type="match status" value="1"/>
</dbReference>
<feature type="region of interest" description="Disordered" evidence="12">
    <location>
        <begin position="726"/>
        <end position="747"/>
    </location>
</feature>